<protein>
    <submittedName>
        <fullName evidence="3">Alpha/beta hydrolase</fullName>
    </submittedName>
</protein>
<dbReference type="GO" id="GO:0016787">
    <property type="term" value="F:hydrolase activity"/>
    <property type="evidence" value="ECO:0007669"/>
    <property type="project" value="UniProtKB-KW"/>
</dbReference>
<reference evidence="3" key="1">
    <citation type="submission" date="2019-04" db="EMBL/GenBank/DDBJ databases">
        <title>Evolution of Biomass-Degrading Anaerobic Consortia Revealed by Metagenomics.</title>
        <authorList>
            <person name="Peng X."/>
        </authorList>
    </citation>
    <scope>NUCLEOTIDE SEQUENCE</scope>
    <source>
        <strain evidence="3">SIG254</strain>
    </source>
</reference>
<sequence length="306" mass="34496">MKEKKISIRGNLVRELINNITDTSLGEPIQTGKFRKHPVEPPWKCPNGYLYEKIELDNFVMEYLKPEEKSNGKVILQLHGGGYIGPMKNVYRRFAVNYSELGKSTEVLTIDYRVAPENPFPAALEDAIAAYQWLIEEKNYESKKIMVVGDSAGGGLALALCLYLRDNEISLPAGIVVMSPWNDLTHSGTSYIENYEIDPLFGKTTNNMLYDSAYVGDNNPHNPYISPVYGDFTGFPPMLMQVGTHEVLLSDTLTVAERARNQKVKVKLSVYEGMFHVFQMAGDLIPESKAAWKEVGTFINKIWKTK</sequence>
<feature type="domain" description="Alpha/beta hydrolase fold-3" evidence="2">
    <location>
        <begin position="75"/>
        <end position="279"/>
    </location>
</feature>
<dbReference type="PANTHER" id="PTHR48081">
    <property type="entry name" value="AB HYDROLASE SUPERFAMILY PROTEIN C4A8.06C"/>
    <property type="match status" value="1"/>
</dbReference>
<keyword evidence="1 3" id="KW-0378">Hydrolase</keyword>
<gene>
    <name evidence="3" type="ORF">E7215_10110</name>
</gene>
<proteinExistence type="predicted"/>
<evidence type="ECO:0000313" key="3">
    <source>
        <dbReference type="EMBL" id="MBE6060510.1"/>
    </source>
</evidence>
<evidence type="ECO:0000256" key="1">
    <source>
        <dbReference type="ARBA" id="ARBA00022801"/>
    </source>
</evidence>
<organism evidence="3 4">
    <name type="scientific">Clostridium sulfidigenes</name>
    <dbReference type="NCBI Taxonomy" id="318464"/>
    <lineage>
        <taxon>Bacteria</taxon>
        <taxon>Bacillati</taxon>
        <taxon>Bacillota</taxon>
        <taxon>Clostridia</taxon>
        <taxon>Eubacteriales</taxon>
        <taxon>Clostridiaceae</taxon>
        <taxon>Clostridium</taxon>
    </lineage>
</organism>
<dbReference type="SUPFAM" id="SSF53474">
    <property type="entry name" value="alpha/beta-Hydrolases"/>
    <property type="match status" value="1"/>
</dbReference>
<dbReference type="EMBL" id="SVCM01000114">
    <property type="protein sequence ID" value="MBE6060510.1"/>
    <property type="molecule type" value="Genomic_DNA"/>
</dbReference>
<dbReference type="InterPro" id="IPR029058">
    <property type="entry name" value="AB_hydrolase_fold"/>
</dbReference>
<dbReference type="Pfam" id="PF07859">
    <property type="entry name" value="Abhydrolase_3"/>
    <property type="match status" value="1"/>
</dbReference>
<dbReference type="InterPro" id="IPR050300">
    <property type="entry name" value="GDXG_lipolytic_enzyme"/>
</dbReference>
<evidence type="ECO:0000313" key="4">
    <source>
        <dbReference type="Proteomes" id="UP000768462"/>
    </source>
</evidence>
<name>A0A927ZPR9_9CLOT</name>
<comment type="caution">
    <text evidence="3">The sequence shown here is derived from an EMBL/GenBank/DDBJ whole genome shotgun (WGS) entry which is preliminary data.</text>
</comment>
<accession>A0A927ZPR9</accession>
<dbReference type="InterPro" id="IPR013094">
    <property type="entry name" value="AB_hydrolase_3"/>
</dbReference>
<evidence type="ECO:0000259" key="2">
    <source>
        <dbReference type="Pfam" id="PF07859"/>
    </source>
</evidence>
<dbReference type="Gene3D" id="3.40.50.1820">
    <property type="entry name" value="alpha/beta hydrolase"/>
    <property type="match status" value="1"/>
</dbReference>
<dbReference type="Proteomes" id="UP000768462">
    <property type="component" value="Unassembled WGS sequence"/>
</dbReference>
<dbReference type="AlphaFoldDB" id="A0A927ZPR9"/>
<dbReference type="PANTHER" id="PTHR48081:SF8">
    <property type="entry name" value="ALPHA_BETA HYDROLASE FOLD-3 DOMAIN-CONTAINING PROTEIN-RELATED"/>
    <property type="match status" value="1"/>
</dbReference>